<organism evidence="1 2">
    <name type="scientific">Trametes sanguinea</name>
    <dbReference type="NCBI Taxonomy" id="158606"/>
    <lineage>
        <taxon>Eukaryota</taxon>
        <taxon>Fungi</taxon>
        <taxon>Dikarya</taxon>
        <taxon>Basidiomycota</taxon>
        <taxon>Agaricomycotina</taxon>
        <taxon>Agaricomycetes</taxon>
        <taxon>Polyporales</taxon>
        <taxon>Polyporaceae</taxon>
        <taxon>Trametes</taxon>
    </lineage>
</organism>
<comment type="caution">
    <text evidence="1">The sequence shown here is derived from an EMBL/GenBank/DDBJ whole genome shotgun (WGS) entry which is preliminary data.</text>
</comment>
<evidence type="ECO:0000313" key="2">
    <source>
        <dbReference type="Proteomes" id="UP001144978"/>
    </source>
</evidence>
<accession>A0ACC1PRI7</accession>
<reference evidence="1" key="1">
    <citation type="submission" date="2022-08" db="EMBL/GenBank/DDBJ databases">
        <title>Genome Sequence of Pycnoporus sanguineus.</title>
        <authorList>
            <person name="Buettner E."/>
        </authorList>
    </citation>
    <scope>NUCLEOTIDE SEQUENCE</scope>
    <source>
        <strain evidence="1">CG-C14</strain>
    </source>
</reference>
<protein>
    <submittedName>
        <fullName evidence="1">Uncharacterized protein</fullName>
    </submittedName>
</protein>
<evidence type="ECO:0000313" key="1">
    <source>
        <dbReference type="EMBL" id="KAJ3000909.1"/>
    </source>
</evidence>
<gene>
    <name evidence="1" type="ORF">NUW54_g6715</name>
</gene>
<dbReference type="Proteomes" id="UP001144978">
    <property type="component" value="Unassembled WGS sequence"/>
</dbReference>
<proteinExistence type="predicted"/>
<sequence length="183" mass="20265">MSVLAGRTKQGRSNSSALVPGSCEAFVAVAAHGPALNEWPAASRSKRFGQTLLVLHVHVLVLVPVVGKTYPPFSIPLKSCSSQPSNLLPPVHHLLRFYLQKAMGRPLYSSVRQPAVRVQPEHQYPSYEKWSYANAFDPDAEEFFENERCRLRGVHRSRGQQIQLPSSASLPATVIEPRTSLEP</sequence>
<name>A0ACC1PRI7_9APHY</name>
<dbReference type="EMBL" id="JANSHE010001827">
    <property type="protein sequence ID" value="KAJ3000909.1"/>
    <property type="molecule type" value="Genomic_DNA"/>
</dbReference>
<keyword evidence="2" id="KW-1185">Reference proteome</keyword>